<name>A0A9Q1E704_SYNKA</name>
<evidence type="ECO:0000313" key="1">
    <source>
        <dbReference type="EMBL" id="KAJ8333423.1"/>
    </source>
</evidence>
<accession>A0A9Q1E704</accession>
<evidence type="ECO:0000313" key="2">
    <source>
        <dbReference type="Proteomes" id="UP001152622"/>
    </source>
</evidence>
<proteinExistence type="predicted"/>
<sequence length="89" mass="9754">MKGSQAAATEAKDGLLSEFRPDTHVSRSMADYSLEFRTLVPRVGGARNLTIFHQGLLEAQKGELGSRDLLTSLDQLIDLTILIEGHLCE</sequence>
<protein>
    <submittedName>
        <fullName evidence="1">Uncharacterized protein</fullName>
    </submittedName>
</protein>
<dbReference type="AlphaFoldDB" id="A0A9Q1E704"/>
<dbReference type="EMBL" id="JAINUF010000023">
    <property type="protein sequence ID" value="KAJ8333423.1"/>
    <property type="molecule type" value="Genomic_DNA"/>
</dbReference>
<dbReference type="Proteomes" id="UP001152622">
    <property type="component" value="Chromosome 23"/>
</dbReference>
<reference evidence="1" key="1">
    <citation type="journal article" date="2023" name="Science">
        <title>Genome structures resolve the early diversification of teleost fishes.</title>
        <authorList>
            <person name="Parey E."/>
            <person name="Louis A."/>
            <person name="Montfort J."/>
            <person name="Bouchez O."/>
            <person name="Roques C."/>
            <person name="Iampietro C."/>
            <person name="Lluch J."/>
            <person name="Castinel A."/>
            <person name="Donnadieu C."/>
            <person name="Desvignes T."/>
            <person name="Floi Bucao C."/>
            <person name="Jouanno E."/>
            <person name="Wen M."/>
            <person name="Mejri S."/>
            <person name="Dirks R."/>
            <person name="Jansen H."/>
            <person name="Henkel C."/>
            <person name="Chen W.J."/>
            <person name="Zahm M."/>
            <person name="Cabau C."/>
            <person name="Klopp C."/>
            <person name="Thompson A.W."/>
            <person name="Robinson-Rechavi M."/>
            <person name="Braasch I."/>
            <person name="Lecointre G."/>
            <person name="Bobe J."/>
            <person name="Postlethwait J.H."/>
            <person name="Berthelot C."/>
            <person name="Roest Crollius H."/>
            <person name="Guiguen Y."/>
        </authorList>
    </citation>
    <scope>NUCLEOTIDE SEQUENCE</scope>
    <source>
        <strain evidence="1">WJC10195</strain>
    </source>
</reference>
<gene>
    <name evidence="1" type="ORF">SKAU_G00414310</name>
</gene>
<keyword evidence="2" id="KW-1185">Reference proteome</keyword>
<organism evidence="1 2">
    <name type="scientific">Synaphobranchus kaupii</name>
    <name type="common">Kaup's arrowtooth eel</name>
    <dbReference type="NCBI Taxonomy" id="118154"/>
    <lineage>
        <taxon>Eukaryota</taxon>
        <taxon>Metazoa</taxon>
        <taxon>Chordata</taxon>
        <taxon>Craniata</taxon>
        <taxon>Vertebrata</taxon>
        <taxon>Euteleostomi</taxon>
        <taxon>Actinopterygii</taxon>
        <taxon>Neopterygii</taxon>
        <taxon>Teleostei</taxon>
        <taxon>Anguilliformes</taxon>
        <taxon>Synaphobranchidae</taxon>
        <taxon>Synaphobranchus</taxon>
    </lineage>
</organism>
<comment type="caution">
    <text evidence="1">The sequence shown here is derived from an EMBL/GenBank/DDBJ whole genome shotgun (WGS) entry which is preliminary data.</text>
</comment>